<evidence type="ECO:0000313" key="7">
    <source>
        <dbReference type="EMBL" id="KNC75362.1"/>
    </source>
</evidence>
<evidence type="ECO:0000256" key="1">
    <source>
        <dbReference type="ARBA" id="ARBA00004126"/>
    </source>
</evidence>
<name>A0A0L0FF09_9EUKA</name>
<keyword evidence="4" id="KW-0472">Membrane</keyword>
<dbReference type="RefSeq" id="XP_014149264.1">
    <property type="nucleotide sequence ID" value="XM_014293789.1"/>
</dbReference>
<dbReference type="PANTHER" id="PTHR12265:SF30">
    <property type="entry name" value="TRANSMEMBRANE PROTEIN 53"/>
    <property type="match status" value="1"/>
</dbReference>
<keyword evidence="2" id="KW-0812">Transmembrane</keyword>
<evidence type="ECO:0000256" key="4">
    <source>
        <dbReference type="ARBA" id="ARBA00023136"/>
    </source>
</evidence>
<keyword evidence="3" id="KW-1133">Transmembrane helix</keyword>
<accession>A0A0L0FF09</accession>
<evidence type="ECO:0000256" key="2">
    <source>
        <dbReference type="ARBA" id="ARBA00022692"/>
    </source>
</evidence>
<evidence type="ECO:0000256" key="5">
    <source>
        <dbReference type="ARBA" id="ARBA00023242"/>
    </source>
</evidence>
<dbReference type="GeneID" id="25912617"/>
<keyword evidence="5" id="KW-0539">Nucleus</keyword>
<dbReference type="OrthoDB" id="564271at2759"/>
<dbReference type="EMBL" id="KQ243675">
    <property type="protein sequence ID" value="KNC75362.1"/>
    <property type="molecule type" value="Genomic_DNA"/>
</dbReference>
<dbReference type="GO" id="GO:0031965">
    <property type="term" value="C:nuclear membrane"/>
    <property type="evidence" value="ECO:0007669"/>
    <property type="project" value="UniProtKB-SubCell"/>
</dbReference>
<reference evidence="7 8" key="1">
    <citation type="submission" date="2011-02" db="EMBL/GenBank/DDBJ databases">
        <title>The Genome Sequence of Sphaeroforma arctica JP610.</title>
        <authorList>
            <consortium name="The Broad Institute Genome Sequencing Platform"/>
            <person name="Russ C."/>
            <person name="Cuomo C."/>
            <person name="Young S.K."/>
            <person name="Zeng Q."/>
            <person name="Gargeya S."/>
            <person name="Alvarado L."/>
            <person name="Berlin A."/>
            <person name="Chapman S.B."/>
            <person name="Chen Z."/>
            <person name="Freedman E."/>
            <person name="Gellesch M."/>
            <person name="Goldberg J."/>
            <person name="Griggs A."/>
            <person name="Gujja S."/>
            <person name="Heilman E."/>
            <person name="Heiman D."/>
            <person name="Howarth C."/>
            <person name="Mehta T."/>
            <person name="Neiman D."/>
            <person name="Pearson M."/>
            <person name="Roberts A."/>
            <person name="Saif S."/>
            <person name="Shea T."/>
            <person name="Shenoy N."/>
            <person name="Sisk P."/>
            <person name="Stolte C."/>
            <person name="Sykes S."/>
            <person name="White J."/>
            <person name="Yandava C."/>
            <person name="Burger G."/>
            <person name="Gray M.W."/>
            <person name="Holland P.W.H."/>
            <person name="King N."/>
            <person name="Lang F.B.F."/>
            <person name="Roger A.J."/>
            <person name="Ruiz-Trillo I."/>
            <person name="Haas B."/>
            <person name="Nusbaum C."/>
            <person name="Birren B."/>
        </authorList>
    </citation>
    <scope>NUCLEOTIDE SEQUENCE [LARGE SCALE GENOMIC DNA]</scope>
    <source>
        <strain evidence="7 8">JP610</strain>
    </source>
</reference>
<dbReference type="eggNOG" id="KOG2521">
    <property type="taxonomic scope" value="Eukaryota"/>
</dbReference>
<dbReference type="Pfam" id="PF05705">
    <property type="entry name" value="DUF829"/>
    <property type="match status" value="2"/>
</dbReference>
<evidence type="ECO:0000313" key="8">
    <source>
        <dbReference type="Proteomes" id="UP000054560"/>
    </source>
</evidence>
<keyword evidence="8" id="KW-1185">Reference proteome</keyword>
<dbReference type="InterPro" id="IPR008547">
    <property type="entry name" value="DUF829_TMEM53"/>
</dbReference>
<comment type="subcellular location">
    <subcellularLocation>
        <location evidence="6">Endomembrane system</location>
        <topology evidence="6">Single-pass membrane protein</topology>
    </subcellularLocation>
    <subcellularLocation>
        <location evidence="1">Nucleus membrane</location>
    </subcellularLocation>
</comment>
<evidence type="ECO:0000256" key="3">
    <source>
        <dbReference type="ARBA" id="ARBA00022989"/>
    </source>
</evidence>
<gene>
    <name evidence="7" type="ORF">SARC_12113</name>
</gene>
<dbReference type="Proteomes" id="UP000054560">
    <property type="component" value="Unassembled WGS sequence"/>
</dbReference>
<dbReference type="AlphaFoldDB" id="A0A0L0FF09"/>
<dbReference type="PANTHER" id="PTHR12265">
    <property type="entry name" value="TRANSMEMBRANE PROTEIN 53"/>
    <property type="match status" value="1"/>
</dbReference>
<proteinExistence type="predicted"/>
<protein>
    <submittedName>
        <fullName evidence="7">Uncharacterized protein</fullName>
    </submittedName>
</protein>
<sequence>MFRLSQRLEPLQLSMSKRHLLNSYVQTSLASNKSVDPSVIVTNDSVLTSNPPGKVNAVVILLGWLGATHRLVGKYAELYQKRGCVTITTTASTAAVMQSVMFSGMNPLQKLGASLINGAASSINRVEEMADNNKVPLIVHAFSNGGTVVVESIEALIHENSTKLECTDYEPSTVIEETDTKQQKDTQLFADRLQLGGQVFDSAPLAMHMQAGTSTIGHAVTDNAILRLGVQVVFSTAAKLIAVLAETTDSIMRGTLFWEHMQQSNLGCKQYYIYSVDDYLTDVKFLDELITYRREKGVEITAIRLESSPHVQHLKYHPEVYNKFVDGILEEARMRALI</sequence>
<evidence type="ECO:0000256" key="6">
    <source>
        <dbReference type="ARBA" id="ARBA00037847"/>
    </source>
</evidence>
<organism evidence="7 8">
    <name type="scientific">Sphaeroforma arctica JP610</name>
    <dbReference type="NCBI Taxonomy" id="667725"/>
    <lineage>
        <taxon>Eukaryota</taxon>
        <taxon>Ichthyosporea</taxon>
        <taxon>Ichthyophonida</taxon>
        <taxon>Sphaeroforma</taxon>
    </lineage>
</organism>